<evidence type="ECO:0000313" key="4">
    <source>
        <dbReference type="Proteomes" id="UP000199433"/>
    </source>
</evidence>
<dbReference type="STRING" id="426701.SAMN04488098_10193"/>
<keyword evidence="1" id="KW-0378">Hydrolase</keyword>
<dbReference type="GO" id="GO:0008745">
    <property type="term" value="F:N-acetylmuramoyl-L-alanine amidase activity"/>
    <property type="evidence" value="ECO:0007669"/>
    <property type="project" value="InterPro"/>
</dbReference>
<dbReference type="Pfam" id="PF01520">
    <property type="entry name" value="Amidase_3"/>
    <property type="match status" value="1"/>
</dbReference>
<dbReference type="Proteomes" id="UP000199433">
    <property type="component" value="Unassembled WGS sequence"/>
</dbReference>
<dbReference type="PANTHER" id="PTHR30404">
    <property type="entry name" value="N-ACETYLMURAMOYL-L-ALANINE AMIDASE"/>
    <property type="match status" value="1"/>
</dbReference>
<proteinExistence type="predicted"/>
<dbReference type="Gene3D" id="3.40.630.40">
    <property type="entry name" value="Zn-dependent exopeptidases"/>
    <property type="match status" value="1"/>
</dbReference>
<accession>A0A1G9AAY2</accession>
<dbReference type="GO" id="GO:0009253">
    <property type="term" value="P:peptidoglycan catabolic process"/>
    <property type="evidence" value="ECO:0007669"/>
    <property type="project" value="InterPro"/>
</dbReference>
<feature type="domain" description="MurNAc-LAA" evidence="2">
    <location>
        <begin position="5"/>
        <end position="176"/>
    </location>
</feature>
<gene>
    <name evidence="3" type="ORF">SAMN04488098_10193</name>
</gene>
<dbReference type="EMBL" id="FNFK01000019">
    <property type="protein sequence ID" value="SDK24519.1"/>
    <property type="molecule type" value="Genomic_DNA"/>
</dbReference>
<protein>
    <submittedName>
        <fullName evidence="3">N-acetylmuramoyl-L-alanine amidase</fullName>
    </submittedName>
</protein>
<reference evidence="4" key="1">
    <citation type="submission" date="2016-10" db="EMBL/GenBank/DDBJ databases">
        <authorList>
            <person name="Varghese N."/>
            <person name="Submissions S."/>
        </authorList>
    </citation>
    <scope>NUCLEOTIDE SEQUENCE [LARGE SCALE GENOMIC DNA]</scope>
    <source>
        <strain evidence="4">DSM 19181</strain>
    </source>
</reference>
<dbReference type="CDD" id="cd02696">
    <property type="entry name" value="MurNAc-LAA"/>
    <property type="match status" value="1"/>
</dbReference>
<evidence type="ECO:0000313" key="3">
    <source>
        <dbReference type="EMBL" id="SDK24519.1"/>
    </source>
</evidence>
<dbReference type="InterPro" id="IPR050695">
    <property type="entry name" value="N-acetylmuramoyl_amidase_3"/>
</dbReference>
<evidence type="ECO:0000256" key="1">
    <source>
        <dbReference type="ARBA" id="ARBA00022801"/>
    </source>
</evidence>
<name>A0A1G9AAY2_9LACT</name>
<dbReference type="InterPro" id="IPR002508">
    <property type="entry name" value="MurNAc-LAA_cat"/>
</dbReference>
<keyword evidence="4" id="KW-1185">Reference proteome</keyword>
<dbReference type="RefSeq" id="WP_091266606.1">
    <property type="nucleotide sequence ID" value="NZ_FNFK01000019.1"/>
</dbReference>
<sequence length="283" mass="32204">MSKTVIIDAGHGGTDPGAKGFGVNEKDWTLSISLYQYRRLKECGVDVALTRQSDVSLNPTQRIARIRNQYDLCVSNHWNAFNGQARGVETIHSIHAKADFARALAEKLAHTTGLPLRRVFTREIRKGVDYYYMHRLTGNTETVIVEYGFIDNQIDHQYYLDQAKFISSAEAVVECICIKVGVSYQPPIKKTELHIPEQPANVITESLERFKGFRLESIHNGELRFYNKPSWSDDDVFGFMKKGQMFTEILDKLKVGSGEQYKVKNARGQVFYVTASPKFVRIV</sequence>
<dbReference type="OrthoDB" id="2165138at2"/>
<dbReference type="GO" id="GO:0030288">
    <property type="term" value="C:outer membrane-bounded periplasmic space"/>
    <property type="evidence" value="ECO:0007669"/>
    <property type="project" value="TreeGrafter"/>
</dbReference>
<dbReference type="AlphaFoldDB" id="A0A1G9AAY2"/>
<dbReference type="SUPFAM" id="SSF53187">
    <property type="entry name" value="Zn-dependent exopeptidases"/>
    <property type="match status" value="1"/>
</dbReference>
<dbReference type="PANTHER" id="PTHR30404:SF0">
    <property type="entry name" value="N-ACETYLMURAMOYL-L-ALANINE AMIDASE AMIC"/>
    <property type="match status" value="1"/>
</dbReference>
<organism evidence="3 4">
    <name type="scientific">Alkalibacterium thalassium</name>
    <dbReference type="NCBI Taxonomy" id="426701"/>
    <lineage>
        <taxon>Bacteria</taxon>
        <taxon>Bacillati</taxon>
        <taxon>Bacillota</taxon>
        <taxon>Bacilli</taxon>
        <taxon>Lactobacillales</taxon>
        <taxon>Carnobacteriaceae</taxon>
        <taxon>Alkalibacterium</taxon>
    </lineage>
</organism>
<evidence type="ECO:0000259" key="2">
    <source>
        <dbReference type="Pfam" id="PF01520"/>
    </source>
</evidence>